<comment type="similarity">
    <text evidence="1">Belongs to the membrane fusion protein (MFP) (TC 8.A.1) family.</text>
</comment>
<reference evidence="4 5" key="2">
    <citation type="journal article" date="2012" name="J. Bacteriol.">
        <title>Complete genome sequences of Desulfosporosinus orientis DSM765T, Desulfosporosinus youngiae DSM17734T, Desulfosporosinus meridiei DSM13257T, and Desulfosporosinus acidiphilus DSM22704T.</title>
        <authorList>
            <person name="Pester M."/>
            <person name="Brambilla E."/>
            <person name="Alazard D."/>
            <person name="Rattei T."/>
            <person name="Weinmaier T."/>
            <person name="Han J."/>
            <person name="Lucas S."/>
            <person name="Lapidus A."/>
            <person name="Cheng J.F."/>
            <person name="Goodwin L."/>
            <person name="Pitluck S."/>
            <person name="Peters L."/>
            <person name="Ovchinnikova G."/>
            <person name="Teshima H."/>
            <person name="Detter J.C."/>
            <person name="Han C.S."/>
            <person name="Tapia R."/>
            <person name="Land M.L."/>
            <person name="Hauser L."/>
            <person name="Kyrpides N.C."/>
            <person name="Ivanova N.N."/>
            <person name="Pagani I."/>
            <person name="Huntmann M."/>
            <person name="Wei C.L."/>
            <person name="Davenport K.W."/>
            <person name="Daligault H."/>
            <person name="Chain P.S."/>
            <person name="Chen A."/>
            <person name="Mavromatis K."/>
            <person name="Markowitz V."/>
            <person name="Szeto E."/>
            <person name="Mikhailova N."/>
            <person name="Pati A."/>
            <person name="Wagner M."/>
            <person name="Woyke T."/>
            <person name="Ollivier B."/>
            <person name="Klenk H.P."/>
            <person name="Spring S."/>
            <person name="Loy A."/>
        </authorList>
    </citation>
    <scope>NUCLEOTIDE SEQUENCE [LARGE SCALE GENOMIC DNA]</scope>
    <source>
        <strain evidence="5">ATCC 19365 / DSM 765 / NCIMB 8382 / VKM B-1628</strain>
    </source>
</reference>
<dbReference type="RefSeq" id="WP_014185029.1">
    <property type="nucleotide sequence ID" value="NC_016584.1"/>
</dbReference>
<keyword evidence="3" id="KW-1133">Transmembrane helix</keyword>
<evidence type="ECO:0000313" key="4">
    <source>
        <dbReference type="EMBL" id="AET68221.1"/>
    </source>
</evidence>
<proteinExistence type="inferred from homology"/>
<dbReference type="Gene3D" id="2.40.50.100">
    <property type="match status" value="1"/>
</dbReference>
<evidence type="ECO:0000313" key="5">
    <source>
        <dbReference type="Proteomes" id="UP000006346"/>
    </source>
</evidence>
<dbReference type="Proteomes" id="UP000006346">
    <property type="component" value="Chromosome"/>
</dbReference>
<dbReference type="SUPFAM" id="SSF111369">
    <property type="entry name" value="HlyD-like secretion proteins"/>
    <property type="match status" value="1"/>
</dbReference>
<dbReference type="AlphaFoldDB" id="G7W912"/>
<dbReference type="PANTHER" id="PTHR30469:SF20">
    <property type="entry name" value="EFFLUX RND TRANSPORTER PERIPLASMIC ADAPTOR SUBUNIT"/>
    <property type="match status" value="1"/>
</dbReference>
<dbReference type="GO" id="GO:0015562">
    <property type="term" value="F:efflux transmembrane transporter activity"/>
    <property type="evidence" value="ECO:0007669"/>
    <property type="project" value="TreeGrafter"/>
</dbReference>
<name>G7W912_DESOD</name>
<dbReference type="Gene3D" id="2.40.420.20">
    <property type="match status" value="1"/>
</dbReference>
<evidence type="ECO:0000256" key="3">
    <source>
        <dbReference type="SAM" id="Phobius"/>
    </source>
</evidence>
<dbReference type="KEGG" id="dor:Desor_2676"/>
<dbReference type="EMBL" id="CP003108">
    <property type="protein sequence ID" value="AET68221.1"/>
    <property type="molecule type" value="Genomic_DNA"/>
</dbReference>
<keyword evidence="3" id="KW-0472">Membrane</keyword>
<sequence>MARHAGTDFIIGKIIIIIFFIIVIIIIGFTAFHDRETVVNSIAPKNVATQKVEEKGYAISLDYRGIVQPYETKKYAFPLGGKVEKIYVKKGQEIHPGDILAKLDTETLELNSNTAAQYVKSLENSIRLSKSYLDAMEPLYKEGAIPSKELEAKQTEYQNLLNSYEIAKNSLNEATEVLNNAVLYSDMSGYVMELPFKEGEITAMGNPVVIGKSEGVKAVVGVSVEDYAKITTESAVWINEKIKGKISSISAFPDEENMLYTVDIIFDSDDIAVGETIDVQIIIGEDKGCFIPIESVFNLDGIDYVYTVSEEGAGNWKVNKQQVRLHEIRDDNIRVTGLKAGTQIVTSGVKSLKENDMVNIVNAERAVNQ</sequence>
<reference evidence="5" key="1">
    <citation type="submission" date="2011-11" db="EMBL/GenBank/DDBJ databases">
        <title>Complete sequence of Desulfosporosinus orientis DSM 765.</title>
        <authorList>
            <person name="Lucas S."/>
            <person name="Han J."/>
            <person name="Lapidus A."/>
            <person name="Cheng J.-F."/>
            <person name="Goodwin L."/>
            <person name="Pitluck S."/>
            <person name="Peters L."/>
            <person name="Ovchinnikova G."/>
            <person name="Teshima H."/>
            <person name="Detter J.C."/>
            <person name="Han C."/>
            <person name="Tapia R."/>
            <person name="Land M."/>
            <person name="Hauser L."/>
            <person name="Kyrpides N."/>
            <person name="Ivanova N."/>
            <person name="Pagani I."/>
            <person name="Pester M."/>
            <person name="Spring S."/>
            <person name="Ollivier B."/>
            <person name="Rattei T."/>
            <person name="Klenk H.-P."/>
            <person name="Wagner M."/>
            <person name="Loy A."/>
            <person name="Woyke T."/>
        </authorList>
    </citation>
    <scope>NUCLEOTIDE SEQUENCE [LARGE SCALE GENOMIC DNA]</scope>
    <source>
        <strain evidence="5">ATCC 19365 / DSM 765 / NCIMB 8382 / VKM B-1628</strain>
    </source>
</reference>
<dbReference type="PATRIC" id="fig|768706.3.peg.2686"/>
<evidence type="ECO:0000256" key="1">
    <source>
        <dbReference type="ARBA" id="ARBA00009477"/>
    </source>
</evidence>
<organism evidence="4 5">
    <name type="scientific">Desulfosporosinus orientis (strain ATCC 19365 / DSM 765 / NCIMB 8382 / VKM B-1628 / Singapore I)</name>
    <name type="common">Desulfotomaculum orientis</name>
    <dbReference type="NCBI Taxonomy" id="768706"/>
    <lineage>
        <taxon>Bacteria</taxon>
        <taxon>Bacillati</taxon>
        <taxon>Bacillota</taxon>
        <taxon>Clostridia</taxon>
        <taxon>Eubacteriales</taxon>
        <taxon>Desulfitobacteriaceae</taxon>
        <taxon>Desulfosporosinus</taxon>
    </lineage>
</organism>
<dbReference type="NCBIfam" id="TIGR01730">
    <property type="entry name" value="RND_mfp"/>
    <property type="match status" value="1"/>
</dbReference>
<dbReference type="PANTHER" id="PTHR30469">
    <property type="entry name" value="MULTIDRUG RESISTANCE PROTEIN MDTA"/>
    <property type="match status" value="1"/>
</dbReference>
<dbReference type="Gene3D" id="2.40.30.170">
    <property type="match status" value="1"/>
</dbReference>
<dbReference type="STRING" id="768706.Desor_2676"/>
<feature type="coiled-coil region" evidence="2">
    <location>
        <begin position="147"/>
        <end position="177"/>
    </location>
</feature>
<gene>
    <name evidence="4" type="ordered locus">Desor_2676</name>
</gene>
<accession>G7W912</accession>
<keyword evidence="3" id="KW-0812">Transmembrane</keyword>
<keyword evidence="5" id="KW-1185">Reference proteome</keyword>
<dbReference type="OrthoDB" id="2015187at2"/>
<keyword evidence="2" id="KW-0175">Coiled coil</keyword>
<protein>
    <submittedName>
        <fullName evidence="4">RND family efflux transporter, MFP subunit</fullName>
    </submittedName>
</protein>
<dbReference type="Gene3D" id="1.10.287.470">
    <property type="entry name" value="Helix hairpin bin"/>
    <property type="match status" value="1"/>
</dbReference>
<dbReference type="HOGENOM" id="CLU_018816_1_2_9"/>
<dbReference type="eggNOG" id="COG0845">
    <property type="taxonomic scope" value="Bacteria"/>
</dbReference>
<dbReference type="GO" id="GO:1990281">
    <property type="term" value="C:efflux pump complex"/>
    <property type="evidence" value="ECO:0007669"/>
    <property type="project" value="TreeGrafter"/>
</dbReference>
<evidence type="ECO:0000256" key="2">
    <source>
        <dbReference type="SAM" id="Coils"/>
    </source>
</evidence>
<dbReference type="InterPro" id="IPR006143">
    <property type="entry name" value="RND_pump_MFP"/>
</dbReference>
<feature type="transmembrane region" description="Helical" evidence="3">
    <location>
        <begin position="12"/>
        <end position="32"/>
    </location>
</feature>